<dbReference type="InterPro" id="IPR000774">
    <property type="entry name" value="PPIase_FKBP_N"/>
</dbReference>
<evidence type="ECO:0000256" key="6">
    <source>
        <dbReference type="PROSITE-ProRule" id="PRU00277"/>
    </source>
</evidence>
<dbReference type="EC" id="5.2.1.8" evidence="3 6"/>
<keyword evidence="7" id="KW-0732">Signal</keyword>
<evidence type="ECO:0000259" key="8">
    <source>
        <dbReference type="PROSITE" id="PS50059"/>
    </source>
</evidence>
<comment type="similarity">
    <text evidence="2">Belongs to the FKBP-type PPIase family.</text>
</comment>
<dbReference type="Gene3D" id="3.10.50.40">
    <property type="match status" value="1"/>
</dbReference>
<feature type="chain" id="PRO_5045062020" description="peptidylprolyl isomerase" evidence="7">
    <location>
        <begin position="26"/>
        <end position="321"/>
    </location>
</feature>
<sequence length="321" mass="33796">MKPLLRGAAALLIALAALPAANALAQDKQVDKPADKQVLSSERDRSSYMVGMDVARSLAPAAPDLDMAAFERAVRNGLEGGEPLIAEKDAVQTGQALMQRVAARSGRPVAGLPPGTPPPAVDKAKVGLLLGADIGRSLAPAKGEIDLPVVMQALRTTLAGDKALLSDADADAVRKSFGERMQAKMKVEAAQAATRNAAEGQRFLDANKSVKGVFTTPSGLQYMVLRQGSGARPRPSDRVRVNYRGTLLDGTVFDSSEQHGGPAEFGLDQVIAGWTEGVSMMPIGGKYRFWIPADLAYGKQGNPSIGPNSTLVFDVELLDIL</sequence>
<dbReference type="InterPro" id="IPR036944">
    <property type="entry name" value="PPIase_FKBP_N_sf"/>
</dbReference>
<dbReference type="Pfam" id="PF01346">
    <property type="entry name" value="FKBP_N"/>
    <property type="match status" value="2"/>
</dbReference>
<organism evidence="9 10">
    <name type="scientific">Luteimonas notoginsengisoli</name>
    <dbReference type="NCBI Taxonomy" id="1578200"/>
    <lineage>
        <taxon>Bacteria</taxon>
        <taxon>Pseudomonadati</taxon>
        <taxon>Pseudomonadota</taxon>
        <taxon>Gammaproteobacteria</taxon>
        <taxon>Lysobacterales</taxon>
        <taxon>Lysobacteraceae</taxon>
        <taxon>Luteimonas</taxon>
    </lineage>
</organism>
<dbReference type="Pfam" id="PF00254">
    <property type="entry name" value="FKBP_C"/>
    <property type="match status" value="1"/>
</dbReference>
<dbReference type="InterPro" id="IPR001179">
    <property type="entry name" value="PPIase_FKBP_dom"/>
</dbReference>
<dbReference type="PROSITE" id="PS50059">
    <property type="entry name" value="FKBP_PPIASE"/>
    <property type="match status" value="1"/>
</dbReference>
<dbReference type="GO" id="GO:0016853">
    <property type="term" value="F:isomerase activity"/>
    <property type="evidence" value="ECO:0007669"/>
    <property type="project" value="UniProtKB-KW"/>
</dbReference>
<evidence type="ECO:0000313" key="9">
    <source>
        <dbReference type="EMBL" id="MFC3659494.1"/>
    </source>
</evidence>
<evidence type="ECO:0000313" key="10">
    <source>
        <dbReference type="Proteomes" id="UP001595724"/>
    </source>
</evidence>
<evidence type="ECO:0000256" key="1">
    <source>
        <dbReference type="ARBA" id="ARBA00000971"/>
    </source>
</evidence>
<dbReference type="Gene3D" id="1.10.287.460">
    <property type="entry name" value="Peptidyl-prolyl cis-trans isomerase, FKBP-type, N-terminal domain"/>
    <property type="match status" value="2"/>
</dbReference>
<proteinExistence type="inferred from homology"/>
<dbReference type="EMBL" id="JBHRYF010000001">
    <property type="protein sequence ID" value="MFC3659494.1"/>
    <property type="molecule type" value="Genomic_DNA"/>
</dbReference>
<accession>A0ABV7UU44</accession>
<comment type="caution">
    <text evidence="9">The sequence shown here is derived from an EMBL/GenBank/DDBJ whole genome shotgun (WGS) entry which is preliminary data.</text>
</comment>
<evidence type="ECO:0000256" key="4">
    <source>
        <dbReference type="ARBA" id="ARBA00023110"/>
    </source>
</evidence>
<dbReference type="PANTHER" id="PTHR43811">
    <property type="entry name" value="FKBP-TYPE PEPTIDYL-PROLYL CIS-TRANS ISOMERASE FKPA"/>
    <property type="match status" value="1"/>
</dbReference>
<feature type="signal peptide" evidence="7">
    <location>
        <begin position="1"/>
        <end position="25"/>
    </location>
</feature>
<reference evidence="10" key="1">
    <citation type="journal article" date="2019" name="Int. J. Syst. Evol. Microbiol.">
        <title>The Global Catalogue of Microorganisms (GCM) 10K type strain sequencing project: providing services to taxonomists for standard genome sequencing and annotation.</title>
        <authorList>
            <consortium name="The Broad Institute Genomics Platform"/>
            <consortium name="The Broad Institute Genome Sequencing Center for Infectious Disease"/>
            <person name="Wu L."/>
            <person name="Ma J."/>
        </authorList>
    </citation>
    <scope>NUCLEOTIDE SEQUENCE [LARGE SCALE GENOMIC DNA]</scope>
    <source>
        <strain evidence="10">KCTC 42211</strain>
    </source>
</reference>
<dbReference type="RefSeq" id="WP_386706965.1">
    <property type="nucleotide sequence ID" value="NZ_JBHRYF010000001.1"/>
</dbReference>
<gene>
    <name evidence="9" type="ORF">ACFOM9_05290</name>
</gene>
<evidence type="ECO:0000256" key="3">
    <source>
        <dbReference type="ARBA" id="ARBA00013194"/>
    </source>
</evidence>
<dbReference type="Proteomes" id="UP001595724">
    <property type="component" value="Unassembled WGS sequence"/>
</dbReference>
<name>A0ABV7UU44_9GAMM</name>
<keyword evidence="4 6" id="KW-0697">Rotamase</keyword>
<evidence type="ECO:0000256" key="2">
    <source>
        <dbReference type="ARBA" id="ARBA00006577"/>
    </source>
</evidence>
<keyword evidence="5 6" id="KW-0413">Isomerase</keyword>
<evidence type="ECO:0000256" key="5">
    <source>
        <dbReference type="ARBA" id="ARBA00023235"/>
    </source>
</evidence>
<feature type="domain" description="PPIase FKBP-type" evidence="8">
    <location>
        <begin position="236"/>
        <end position="321"/>
    </location>
</feature>
<dbReference type="SUPFAM" id="SSF54534">
    <property type="entry name" value="FKBP-like"/>
    <property type="match status" value="1"/>
</dbReference>
<dbReference type="InterPro" id="IPR046357">
    <property type="entry name" value="PPIase_dom_sf"/>
</dbReference>
<comment type="catalytic activity">
    <reaction evidence="1 6">
        <text>[protein]-peptidylproline (omega=180) = [protein]-peptidylproline (omega=0)</text>
        <dbReference type="Rhea" id="RHEA:16237"/>
        <dbReference type="Rhea" id="RHEA-COMP:10747"/>
        <dbReference type="Rhea" id="RHEA-COMP:10748"/>
        <dbReference type="ChEBI" id="CHEBI:83833"/>
        <dbReference type="ChEBI" id="CHEBI:83834"/>
        <dbReference type="EC" id="5.2.1.8"/>
    </reaction>
</comment>
<protein>
    <recommendedName>
        <fullName evidence="3 6">peptidylprolyl isomerase</fullName>
        <ecNumber evidence="3 6">5.2.1.8</ecNumber>
    </recommendedName>
</protein>
<dbReference type="PANTHER" id="PTHR43811:SF57">
    <property type="entry name" value="FKBP-TYPE PEPTIDYL-PROLYL CIS-TRANS ISOMERASE FKPA-RELATED"/>
    <property type="match status" value="1"/>
</dbReference>
<evidence type="ECO:0000256" key="7">
    <source>
        <dbReference type="SAM" id="SignalP"/>
    </source>
</evidence>
<keyword evidence="10" id="KW-1185">Reference proteome</keyword>